<evidence type="ECO:0000313" key="1">
    <source>
        <dbReference type="EMBL" id="PBJ92290.1"/>
    </source>
</evidence>
<comment type="caution">
    <text evidence="1">The sequence shown here is derived from an EMBL/GenBank/DDBJ whole genome shotgun (WGS) entry which is preliminary data.</text>
</comment>
<organism evidence="1 2">
    <name type="scientific">Pseudomonas plecoglossicida</name>
    <dbReference type="NCBI Taxonomy" id="70775"/>
    <lineage>
        <taxon>Bacteria</taxon>
        <taxon>Pseudomonadati</taxon>
        <taxon>Pseudomonadota</taxon>
        <taxon>Gammaproteobacteria</taxon>
        <taxon>Pseudomonadales</taxon>
        <taxon>Pseudomonadaceae</taxon>
        <taxon>Pseudomonas</taxon>
    </lineage>
</organism>
<proteinExistence type="predicted"/>
<sequence length="74" mass="8872">MTKKSECEVAIRQLVQTWARTKEQPPGWHPSFGEFKDWLRAQGYGHYLEFKSVMPANDVAEQWFDQELKQTWRN</sequence>
<evidence type="ECO:0000313" key="2">
    <source>
        <dbReference type="Proteomes" id="UP000218102"/>
    </source>
</evidence>
<accession>A0A2A3LWN2</accession>
<dbReference type="RefSeq" id="WP_096010289.1">
    <property type="nucleotide sequence ID" value="NZ_NTME01000054.1"/>
</dbReference>
<gene>
    <name evidence="1" type="ORF">CMV24_27860</name>
</gene>
<protein>
    <submittedName>
        <fullName evidence="1">Uncharacterized protein</fullName>
    </submittedName>
</protein>
<reference evidence="1 2" key="1">
    <citation type="submission" date="2017-09" db="EMBL/GenBank/DDBJ databases">
        <authorList>
            <person name="Ehlers B."/>
            <person name="Leendertz F.H."/>
        </authorList>
    </citation>
    <scope>NUCLEOTIDE SEQUENCE [LARGE SCALE GENOMIC DNA]</scope>
    <source>
        <strain evidence="1 2">DJ-1</strain>
    </source>
</reference>
<name>A0A2A3LWN2_PSEDL</name>
<dbReference type="EMBL" id="NTME01000054">
    <property type="protein sequence ID" value="PBJ92290.1"/>
    <property type="molecule type" value="Genomic_DNA"/>
</dbReference>
<dbReference type="Proteomes" id="UP000218102">
    <property type="component" value="Unassembled WGS sequence"/>
</dbReference>
<dbReference type="AlphaFoldDB" id="A0A2A3LWN2"/>